<dbReference type="EMBL" id="LGIA01000192">
    <property type="protein sequence ID" value="KOH43318.1"/>
    <property type="molecule type" value="Genomic_DNA"/>
</dbReference>
<proteinExistence type="predicted"/>
<reference evidence="3" key="1">
    <citation type="submission" date="2015-07" db="EMBL/GenBank/DDBJ databases">
        <title>Genome sequencing of Sunxiuqinia dokdonensis strain SK.</title>
        <authorList>
            <person name="Ahn S."/>
            <person name="Kim B.-C."/>
        </authorList>
    </citation>
    <scope>NUCLEOTIDE SEQUENCE [LARGE SCALE GENOMIC DNA]</scope>
    <source>
        <strain evidence="3">SK</strain>
    </source>
</reference>
<organism evidence="2 3">
    <name type="scientific">Sunxiuqinia dokdonensis</name>
    <dbReference type="NCBI Taxonomy" id="1409788"/>
    <lineage>
        <taxon>Bacteria</taxon>
        <taxon>Pseudomonadati</taxon>
        <taxon>Bacteroidota</taxon>
        <taxon>Bacteroidia</taxon>
        <taxon>Marinilabiliales</taxon>
        <taxon>Prolixibacteraceae</taxon>
        <taxon>Sunxiuqinia</taxon>
    </lineage>
</organism>
<evidence type="ECO:0000313" key="2">
    <source>
        <dbReference type="EMBL" id="KOH43318.1"/>
    </source>
</evidence>
<dbReference type="RefSeq" id="WP_053186978.1">
    <property type="nucleotide sequence ID" value="NZ_LGIA01000192.1"/>
</dbReference>
<dbReference type="AlphaFoldDB" id="A0A0L8V4N4"/>
<sequence>MKALKTILLSFTILVSTVAMGQSKSDKLFDTFRNKPGVSYFAFTKSMTDAFNIDLDDEGKTIQGDLNEIRFLSYNPRKGNLNGPDFITKAAGLLPGTYDRILEVDSENNAEIWMLGNKRKALEFHIFVRNESADDNQFLISFYGDFDIDDLDGVREIGLSLSVDK</sequence>
<dbReference type="Pfam" id="PF14060">
    <property type="entry name" value="DUF4252"/>
    <property type="match status" value="1"/>
</dbReference>
<comment type="caution">
    <text evidence="2">The sequence shown here is derived from an EMBL/GenBank/DDBJ whole genome shotgun (WGS) entry which is preliminary data.</text>
</comment>
<evidence type="ECO:0008006" key="4">
    <source>
        <dbReference type="Google" id="ProtNLM"/>
    </source>
</evidence>
<evidence type="ECO:0000256" key="1">
    <source>
        <dbReference type="SAM" id="SignalP"/>
    </source>
</evidence>
<keyword evidence="1" id="KW-0732">Signal</keyword>
<name>A0A0L8V4N4_9BACT</name>
<protein>
    <recommendedName>
        <fullName evidence="4">DUF4252 domain-containing protein</fullName>
    </recommendedName>
</protein>
<feature type="chain" id="PRO_5005591568" description="DUF4252 domain-containing protein" evidence="1">
    <location>
        <begin position="22"/>
        <end position="165"/>
    </location>
</feature>
<dbReference type="Proteomes" id="UP000036958">
    <property type="component" value="Unassembled WGS sequence"/>
</dbReference>
<dbReference type="InterPro" id="IPR025348">
    <property type="entry name" value="DUF4252"/>
</dbReference>
<evidence type="ECO:0000313" key="3">
    <source>
        <dbReference type="Proteomes" id="UP000036958"/>
    </source>
</evidence>
<gene>
    <name evidence="2" type="ORF">NC99_38780</name>
</gene>
<dbReference type="OrthoDB" id="1120833at2"/>
<feature type="signal peptide" evidence="1">
    <location>
        <begin position="1"/>
        <end position="21"/>
    </location>
</feature>
<accession>A0A0L8V4N4</accession>
<keyword evidence="3" id="KW-1185">Reference proteome</keyword>
<dbReference type="STRING" id="1409788.NC99_38780"/>